<dbReference type="InterPro" id="IPR038765">
    <property type="entry name" value="Papain-like_cys_pep_sf"/>
</dbReference>
<comment type="caution">
    <text evidence="3">The sequence shown here is derived from an EMBL/GenBank/DDBJ whole genome shotgun (WGS) entry which is preliminary data.</text>
</comment>
<organism evidence="3 4">
    <name type="scientific">Novosphingobium taihuense</name>
    <dbReference type="NCBI Taxonomy" id="260085"/>
    <lineage>
        <taxon>Bacteria</taxon>
        <taxon>Pseudomonadati</taxon>
        <taxon>Pseudomonadota</taxon>
        <taxon>Alphaproteobacteria</taxon>
        <taxon>Sphingomonadales</taxon>
        <taxon>Sphingomonadaceae</taxon>
        <taxon>Novosphingobium</taxon>
    </lineage>
</organism>
<dbReference type="PROSITE" id="PS50911">
    <property type="entry name" value="CHAP"/>
    <property type="match status" value="1"/>
</dbReference>
<dbReference type="AlphaFoldDB" id="A0A7W7AE22"/>
<evidence type="ECO:0000313" key="4">
    <source>
        <dbReference type="Proteomes" id="UP000538566"/>
    </source>
</evidence>
<feature type="signal peptide" evidence="1">
    <location>
        <begin position="1"/>
        <end position="19"/>
    </location>
</feature>
<name>A0A7W7AE22_9SPHN</name>
<evidence type="ECO:0000259" key="2">
    <source>
        <dbReference type="PROSITE" id="PS50911"/>
    </source>
</evidence>
<accession>A0A7W7AE22</accession>
<dbReference type="Gene3D" id="3.90.1720.10">
    <property type="entry name" value="endopeptidase domain like (from Nostoc punctiforme)"/>
    <property type="match status" value="1"/>
</dbReference>
<dbReference type="Pfam" id="PF05257">
    <property type="entry name" value="CHAP"/>
    <property type="match status" value="1"/>
</dbReference>
<dbReference type="EMBL" id="JACHOA010000007">
    <property type="protein sequence ID" value="MBB4615277.1"/>
    <property type="molecule type" value="Genomic_DNA"/>
</dbReference>
<reference evidence="3 4" key="1">
    <citation type="submission" date="2020-08" db="EMBL/GenBank/DDBJ databases">
        <title>Genomic Encyclopedia of Type Strains, Phase IV (KMG-IV): sequencing the most valuable type-strain genomes for metagenomic binning, comparative biology and taxonomic classification.</title>
        <authorList>
            <person name="Goeker M."/>
        </authorList>
    </citation>
    <scope>NUCLEOTIDE SEQUENCE [LARGE SCALE GENOMIC DNA]</scope>
    <source>
        <strain evidence="3 4">DSM 17507</strain>
    </source>
</reference>
<dbReference type="InterPro" id="IPR007921">
    <property type="entry name" value="CHAP_dom"/>
</dbReference>
<gene>
    <name evidence="3" type="ORF">GGR37_003567</name>
</gene>
<feature type="domain" description="Peptidase C51" evidence="2">
    <location>
        <begin position="6"/>
        <end position="127"/>
    </location>
</feature>
<dbReference type="SUPFAM" id="SSF54001">
    <property type="entry name" value="Cysteine proteinases"/>
    <property type="match status" value="1"/>
</dbReference>
<dbReference type="RefSeq" id="WP_338112227.1">
    <property type="nucleotide sequence ID" value="NZ_JACHOA010000007.1"/>
</dbReference>
<evidence type="ECO:0000256" key="1">
    <source>
        <dbReference type="SAM" id="SignalP"/>
    </source>
</evidence>
<keyword evidence="1" id="KW-0732">Signal</keyword>
<proteinExistence type="predicted"/>
<feature type="chain" id="PRO_5031514927" description="Peptidase C51 domain-containing protein" evidence="1">
    <location>
        <begin position="20"/>
        <end position="164"/>
    </location>
</feature>
<keyword evidence="4" id="KW-1185">Reference proteome</keyword>
<dbReference type="Proteomes" id="UP000538566">
    <property type="component" value="Unassembled WGS sequence"/>
</dbReference>
<protein>
    <recommendedName>
        <fullName evidence="2">Peptidase C51 domain-containing protein</fullName>
    </recommendedName>
</protein>
<evidence type="ECO:0000313" key="3">
    <source>
        <dbReference type="EMBL" id="MBB4615277.1"/>
    </source>
</evidence>
<sequence length="164" mass="17536">MLHMIKNAVAAFLALFAFAALPSAAHARLQCVTYARQISDVQISGNARDWWSNAEGSYDRGQQPKAGAVLAFAGTRAMPYGHVAVVRKVVDARHILIDHANWSGPGMVEKGVMAIDVSAAGDWSEVRVWYAPTRSVGLRASPAKGFIYPRTLTADASSAKPAKG</sequence>